<dbReference type="Proteomes" id="UP000295357">
    <property type="component" value="Unassembled WGS sequence"/>
</dbReference>
<dbReference type="Gene3D" id="3.40.30.10">
    <property type="entry name" value="Glutaredoxin"/>
    <property type="match status" value="1"/>
</dbReference>
<dbReference type="AlphaFoldDB" id="A0A4R6MZ59"/>
<dbReference type="SUPFAM" id="SSF52833">
    <property type="entry name" value="Thioredoxin-like"/>
    <property type="match status" value="1"/>
</dbReference>
<dbReference type="Pfam" id="PF00085">
    <property type="entry name" value="Thioredoxin"/>
    <property type="match status" value="1"/>
</dbReference>
<name>A0A4R6MZ59_9BURK</name>
<gene>
    <name evidence="2" type="ORF">DFR39_106203</name>
</gene>
<organism evidence="2 3">
    <name type="scientific">Roseateles asaccharophilus</name>
    <dbReference type="NCBI Taxonomy" id="582607"/>
    <lineage>
        <taxon>Bacteria</taxon>
        <taxon>Pseudomonadati</taxon>
        <taxon>Pseudomonadota</taxon>
        <taxon>Betaproteobacteria</taxon>
        <taxon>Burkholderiales</taxon>
        <taxon>Sphaerotilaceae</taxon>
        <taxon>Roseateles</taxon>
    </lineage>
</organism>
<proteinExistence type="predicted"/>
<reference evidence="2 3" key="1">
    <citation type="submission" date="2019-03" db="EMBL/GenBank/DDBJ databases">
        <title>Genomic Encyclopedia of Type Strains, Phase IV (KMG-IV): sequencing the most valuable type-strain genomes for metagenomic binning, comparative biology and taxonomic classification.</title>
        <authorList>
            <person name="Goeker M."/>
        </authorList>
    </citation>
    <scope>NUCLEOTIDE SEQUENCE [LARGE SCALE GENOMIC DNA]</scope>
    <source>
        <strain evidence="2 3">DSM 25082</strain>
    </source>
</reference>
<comment type="caution">
    <text evidence="2">The sequence shown here is derived from an EMBL/GenBank/DDBJ whole genome shotgun (WGS) entry which is preliminary data.</text>
</comment>
<dbReference type="PROSITE" id="PS51352">
    <property type="entry name" value="THIOREDOXIN_2"/>
    <property type="match status" value="1"/>
</dbReference>
<evidence type="ECO:0000313" key="3">
    <source>
        <dbReference type="Proteomes" id="UP000295357"/>
    </source>
</evidence>
<accession>A0A4R6MZ59</accession>
<dbReference type="InterPro" id="IPR036249">
    <property type="entry name" value="Thioredoxin-like_sf"/>
</dbReference>
<feature type="domain" description="Thioredoxin" evidence="1">
    <location>
        <begin position="1"/>
        <end position="129"/>
    </location>
</feature>
<protein>
    <submittedName>
        <fullName evidence="2">Thioredoxin 1</fullName>
    </submittedName>
</protein>
<sequence>MQQEPVPTGSLSLCHHRIAMSEFPVLPYEPQAPTLADLEAMAGPVLIEFGTDWCGHCQAAQPLIAQALAARPALRRLKIEDGRGRALGRSLGVKLWPTLILLERGQELGRAVRPQSLAELQKLLALVRS</sequence>
<dbReference type="EMBL" id="SNXE01000006">
    <property type="protein sequence ID" value="TDP07937.1"/>
    <property type="molecule type" value="Genomic_DNA"/>
</dbReference>
<keyword evidence="3" id="KW-1185">Reference proteome</keyword>
<evidence type="ECO:0000259" key="1">
    <source>
        <dbReference type="PROSITE" id="PS51352"/>
    </source>
</evidence>
<evidence type="ECO:0000313" key="2">
    <source>
        <dbReference type="EMBL" id="TDP07937.1"/>
    </source>
</evidence>
<dbReference type="CDD" id="cd02947">
    <property type="entry name" value="TRX_family"/>
    <property type="match status" value="1"/>
</dbReference>
<dbReference type="InterPro" id="IPR013766">
    <property type="entry name" value="Thioredoxin_domain"/>
</dbReference>